<dbReference type="EMBL" id="LR593887">
    <property type="protein sequence ID" value="VTR99050.1"/>
    <property type="molecule type" value="Genomic_DNA"/>
</dbReference>
<protein>
    <submittedName>
        <fullName evidence="1">: AHH</fullName>
    </submittedName>
</protein>
<dbReference type="AlphaFoldDB" id="A0A6C2YJV5"/>
<sequence length="79" mass="8718">MKSAARGGFNINGVENGIFLDSRVVHPQGARHPNYNARVGRELNELQKLNLNDIQAAAALNRLANQLGGELRLRTIRLD</sequence>
<dbReference type="InParanoid" id="A0A6C2YJV5"/>
<organism evidence="1">
    <name type="scientific">Tuwongella immobilis</name>
    <dbReference type="NCBI Taxonomy" id="692036"/>
    <lineage>
        <taxon>Bacteria</taxon>
        <taxon>Pseudomonadati</taxon>
        <taxon>Planctomycetota</taxon>
        <taxon>Planctomycetia</taxon>
        <taxon>Gemmatales</taxon>
        <taxon>Gemmataceae</taxon>
        <taxon>Tuwongella</taxon>
    </lineage>
</organism>
<reference evidence="1" key="1">
    <citation type="submission" date="2019-04" db="EMBL/GenBank/DDBJ databases">
        <authorList>
            <consortium name="Science for Life Laboratories"/>
        </authorList>
    </citation>
    <scope>NUCLEOTIDE SEQUENCE</scope>
    <source>
        <strain evidence="1">MBLW1</strain>
    </source>
</reference>
<proteinExistence type="predicted"/>
<evidence type="ECO:0000313" key="2">
    <source>
        <dbReference type="Proteomes" id="UP000464378"/>
    </source>
</evidence>
<dbReference type="KEGG" id="tim:GMBLW1_23060"/>
<name>A0A6C2YJV5_9BACT</name>
<evidence type="ECO:0000313" key="1">
    <source>
        <dbReference type="EMBL" id="VIP01654.1"/>
    </source>
</evidence>
<gene>
    <name evidence="1" type="ORF">GMBLW1_23060</name>
</gene>
<dbReference type="InterPro" id="IPR032871">
    <property type="entry name" value="AHH_dom_containing"/>
</dbReference>
<dbReference type="EMBL" id="LR586016">
    <property type="protein sequence ID" value="VIP01654.1"/>
    <property type="molecule type" value="Genomic_DNA"/>
</dbReference>
<dbReference type="Pfam" id="PF14412">
    <property type="entry name" value="AHH"/>
    <property type="match status" value="1"/>
</dbReference>
<keyword evidence="2" id="KW-1185">Reference proteome</keyword>
<accession>A0A6C2YJV5</accession>
<dbReference type="Proteomes" id="UP000464378">
    <property type="component" value="Chromosome"/>
</dbReference>